<protein>
    <submittedName>
        <fullName evidence="5">MarR family transcriptional regulator</fullName>
    </submittedName>
</protein>
<dbReference type="GO" id="GO:0006950">
    <property type="term" value="P:response to stress"/>
    <property type="evidence" value="ECO:0007669"/>
    <property type="project" value="TreeGrafter"/>
</dbReference>
<evidence type="ECO:0000259" key="4">
    <source>
        <dbReference type="PROSITE" id="PS50995"/>
    </source>
</evidence>
<evidence type="ECO:0000313" key="5">
    <source>
        <dbReference type="EMBL" id="MBF8191268.1"/>
    </source>
</evidence>
<dbReference type="GO" id="GO:0003700">
    <property type="term" value="F:DNA-binding transcription factor activity"/>
    <property type="evidence" value="ECO:0007669"/>
    <property type="project" value="InterPro"/>
</dbReference>
<dbReference type="SUPFAM" id="SSF46785">
    <property type="entry name" value="Winged helix' DNA-binding domain"/>
    <property type="match status" value="1"/>
</dbReference>
<evidence type="ECO:0000256" key="1">
    <source>
        <dbReference type="ARBA" id="ARBA00023015"/>
    </source>
</evidence>
<keyword evidence="2" id="KW-0238">DNA-binding</keyword>
<dbReference type="SMART" id="SM00347">
    <property type="entry name" value="HTH_MARR"/>
    <property type="match status" value="1"/>
</dbReference>
<dbReference type="EMBL" id="JADOGI010000153">
    <property type="protein sequence ID" value="MBF8191268.1"/>
    <property type="molecule type" value="Genomic_DNA"/>
</dbReference>
<dbReference type="PANTHER" id="PTHR33164:SF64">
    <property type="entry name" value="TRANSCRIPTIONAL REGULATOR SLYA"/>
    <property type="match status" value="1"/>
</dbReference>
<dbReference type="InterPro" id="IPR036390">
    <property type="entry name" value="WH_DNA-bd_sf"/>
</dbReference>
<keyword evidence="1" id="KW-0805">Transcription regulation</keyword>
<evidence type="ECO:0000256" key="3">
    <source>
        <dbReference type="ARBA" id="ARBA00023163"/>
    </source>
</evidence>
<keyword evidence="6" id="KW-1185">Reference proteome</keyword>
<gene>
    <name evidence="5" type="ORF">ITP53_37330</name>
</gene>
<dbReference type="InterPro" id="IPR000835">
    <property type="entry name" value="HTH_MarR-typ"/>
</dbReference>
<reference evidence="5" key="1">
    <citation type="submission" date="2020-11" db="EMBL/GenBank/DDBJ databases">
        <title>Whole-genome analyses of Nonomuraea sp. K274.</title>
        <authorList>
            <person name="Veyisoglu A."/>
        </authorList>
    </citation>
    <scope>NUCLEOTIDE SEQUENCE</scope>
    <source>
        <strain evidence="5">K274</strain>
    </source>
</reference>
<sequence length="144" mass="15731">MEITGTSHAPDLAWLLTTVERRLVTRTSAVLEALGGTLEEWRVTALLADGAGHPMTEVAEHALLAPPTVTKIVDRMVANDLVHRRVDEADRRRVLVFLSERGRAAHERFSAALSLDRAELAATLGEPELACLTELLAHLATRLP</sequence>
<dbReference type="InterPro" id="IPR036388">
    <property type="entry name" value="WH-like_DNA-bd_sf"/>
</dbReference>
<dbReference type="InterPro" id="IPR039422">
    <property type="entry name" value="MarR/SlyA-like"/>
</dbReference>
<accession>A0A931AIS4</accession>
<organism evidence="5 6">
    <name type="scientific">Nonomuraea cypriaca</name>
    <dbReference type="NCBI Taxonomy" id="1187855"/>
    <lineage>
        <taxon>Bacteria</taxon>
        <taxon>Bacillati</taxon>
        <taxon>Actinomycetota</taxon>
        <taxon>Actinomycetes</taxon>
        <taxon>Streptosporangiales</taxon>
        <taxon>Streptosporangiaceae</taxon>
        <taxon>Nonomuraea</taxon>
    </lineage>
</organism>
<proteinExistence type="predicted"/>
<dbReference type="Gene3D" id="1.10.10.10">
    <property type="entry name" value="Winged helix-like DNA-binding domain superfamily/Winged helix DNA-binding domain"/>
    <property type="match status" value="1"/>
</dbReference>
<dbReference type="InterPro" id="IPR023187">
    <property type="entry name" value="Tscrpt_reg_MarR-type_CS"/>
</dbReference>
<comment type="caution">
    <text evidence="5">The sequence shown here is derived from an EMBL/GenBank/DDBJ whole genome shotgun (WGS) entry which is preliminary data.</text>
</comment>
<dbReference type="PROSITE" id="PS50995">
    <property type="entry name" value="HTH_MARR_2"/>
    <property type="match status" value="1"/>
</dbReference>
<dbReference type="GO" id="GO:0003677">
    <property type="term" value="F:DNA binding"/>
    <property type="evidence" value="ECO:0007669"/>
    <property type="project" value="UniProtKB-KW"/>
</dbReference>
<evidence type="ECO:0000256" key="2">
    <source>
        <dbReference type="ARBA" id="ARBA00023125"/>
    </source>
</evidence>
<keyword evidence="3" id="KW-0804">Transcription</keyword>
<dbReference type="AlphaFoldDB" id="A0A931AIS4"/>
<dbReference type="Pfam" id="PF01047">
    <property type="entry name" value="MarR"/>
    <property type="match status" value="1"/>
</dbReference>
<evidence type="ECO:0000313" key="6">
    <source>
        <dbReference type="Proteomes" id="UP000605361"/>
    </source>
</evidence>
<dbReference type="PANTHER" id="PTHR33164">
    <property type="entry name" value="TRANSCRIPTIONAL REGULATOR, MARR FAMILY"/>
    <property type="match status" value="1"/>
</dbReference>
<dbReference type="Proteomes" id="UP000605361">
    <property type="component" value="Unassembled WGS sequence"/>
</dbReference>
<dbReference type="PROSITE" id="PS01117">
    <property type="entry name" value="HTH_MARR_1"/>
    <property type="match status" value="1"/>
</dbReference>
<name>A0A931AIS4_9ACTN</name>
<feature type="domain" description="HTH marR-type" evidence="4">
    <location>
        <begin position="9"/>
        <end position="141"/>
    </location>
</feature>